<evidence type="ECO:0000256" key="2">
    <source>
        <dbReference type="SAM" id="SignalP"/>
    </source>
</evidence>
<name>A0A239HJS0_9SPHN</name>
<dbReference type="EMBL" id="FZOS01000017">
    <property type="protein sequence ID" value="SNS81649.1"/>
    <property type="molecule type" value="Genomic_DNA"/>
</dbReference>
<gene>
    <name evidence="4" type="ORF">SAMN06295912_11765</name>
</gene>
<sequence>MSRSFVKSLALTAATVALAAPALAFDRPLSVEDSFRIGSTGVLCTAQNAPADANLQTMFDRGYRIVCRDAASAVGALYALRADGGDPLARLAARRAATVECAPATDATIDGIGAVAVSACKDKAAGVDRRLYAVTRGKTTYVAEGLGGYDSALRLGLAAIVTDRPVAGEVQVATTSAGDPAAFARVQAGTLDPDSALAEAYVRNNSGSYAESSEFFETLAQRQGAAAARNGEYLVNQALQQSNLGNFAAADALFTQAERAIGARDGVTQRMLRNFRAIHLLNQKKPEAALVELDRKVVAMARGSEDNAIADGVISPNLADQINRENVALERLGGIDSRLSPFERAELLDGQALQLRGVALRVEGRNAEARKALDDSVRAIASVRNGRVTSTAWLRSETQQELALIAEAEGNYGAAESYLTEAVRIFEVEHPQSPALLAAKARLAAFLGRRGQTDRALALYGEVVTESASMPGSAATMRDLLQPYFALLIDRAASDPQAAAQMFDASQILQRPGVAQTQAVLARELSEGNDEASALFRLSVTRTREIARTRTEIARLAAKPDATADDQQALADARDALAGLEREQTALQSKLSEYPRYRVLQPQALPLAELQTLLRPGEAYYKLNLVGQDAYALYATATTVRAFRVPATTAALEADVARLRDSIVRLEDGAPVTYPFDAALARKLFVTLFGPVEGDLAAAKHLIFEPDGPMLQLPPNLLIAEQAGVDAYKKRIARPNADEFDFRGIAWLGRNRDVSIAVSPRSFADVRAIAPSAGSKGYLGLGENARPSLSPTAVAEWKQTESGDCGWPLATWENPISPAELTLAGGIVGQSRSTVLTGAAFSDTALVGRQDLSDYRIVHFATHGLVTAPRPECPARPALLTSFGSGGSDGLLSFKEIYDLRLDADVVILSACDTAGMATVAATREAGITTGGNFALDGLVRAFVGAGARSVVASHWPVPDDYDATKRLISGMFRADAGSSMASALRAAQQGLMDDVNTSHPYYWSAFTIVGDGSRPLLKP</sequence>
<keyword evidence="1" id="KW-0175">Coiled coil</keyword>
<dbReference type="InterPro" id="IPR024983">
    <property type="entry name" value="CHAT_dom"/>
</dbReference>
<dbReference type="Proteomes" id="UP000198281">
    <property type="component" value="Unassembled WGS sequence"/>
</dbReference>
<evidence type="ECO:0000313" key="5">
    <source>
        <dbReference type="Proteomes" id="UP000198281"/>
    </source>
</evidence>
<dbReference type="InterPro" id="IPR011990">
    <property type="entry name" value="TPR-like_helical_dom_sf"/>
</dbReference>
<dbReference type="SUPFAM" id="SSF48452">
    <property type="entry name" value="TPR-like"/>
    <property type="match status" value="1"/>
</dbReference>
<feature type="coiled-coil region" evidence="1">
    <location>
        <begin position="563"/>
        <end position="590"/>
    </location>
</feature>
<feature type="chain" id="PRO_5012241108" evidence="2">
    <location>
        <begin position="20"/>
        <end position="1020"/>
    </location>
</feature>
<accession>A0A239HJS0</accession>
<feature type="signal peptide" evidence="2">
    <location>
        <begin position="1"/>
        <end position="19"/>
    </location>
</feature>
<reference evidence="5" key="1">
    <citation type="submission" date="2017-06" db="EMBL/GenBank/DDBJ databases">
        <authorList>
            <person name="Varghese N."/>
            <person name="Submissions S."/>
        </authorList>
    </citation>
    <scope>NUCLEOTIDE SEQUENCE [LARGE SCALE GENOMIC DNA]</scope>
    <source>
        <strain evidence="5">LNB2</strain>
    </source>
</reference>
<dbReference type="Gene3D" id="1.25.40.10">
    <property type="entry name" value="Tetratricopeptide repeat domain"/>
    <property type="match status" value="1"/>
</dbReference>
<dbReference type="RefSeq" id="WP_089220340.1">
    <property type="nucleotide sequence ID" value="NZ_FZOS01000017.1"/>
</dbReference>
<evidence type="ECO:0000256" key="1">
    <source>
        <dbReference type="SAM" id="Coils"/>
    </source>
</evidence>
<protein>
    <submittedName>
        <fullName evidence="4">CHAT domain-containing protein</fullName>
    </submittedName>
</protein>
<dbReference type="OrthoDB" id="9787760at2"/>
<evidence type="ECO:0000313" key="4">
    <source>
        <dbReference type="EMBL" id="SNS81649.1"/>
    </source>
</evidence>
<evidence type="ECO:0000259" key="3">
    <source>
        <dbReference type="Pfam" id="PF12770"/>
    </source>
</evidence>
<keyword evidence="5" id="KW-1185">Reference proteome</keyword>
<organism evidence="4 5">
    <name type="scientific">Edaphosphingomonas laterariae</name>
    <dbReference type="NCBI Taxonomy" id="861865"/>
    <lineage>
        <taxon>Bacteria</taxon>
        <taxon>Pseudomonadati</taxon>
        <taxon>Pseudomonadota</taxon>
        <taxon>Alphaproteobacteria</taxon>
        <taxon>Sphingomonadales</taxon>
        <taxon>Rhizorhabdaceae</taxon>
        <taxon>Edaphosphingomonas</taxon>
    </lineage>
</organism>
<dbReference type="AlphaFoldDB" id="A0A239HJS0"/>
<keyword evidence="2" id="KW-0732">Signal</keyword>
<proteinExistence type="predicted"/>
<dbReference type="Pfam" id="PF12770">
    <property type="entry name" value="CHAT"/>
    <property type="match status" value="1"/>
</dbReference>
<feature type="domain" description="CHAT" evidence="3">
    <location>
        <begin position="679"/>
        <end position="1012"/>
    </location>
</feature>